<dbReference type="Proteomes" id="UP000234498">
    <property type="component" value="Unassembled WGS sequence"/>
</dbReference>
<dbReference type="InterPro" id="IPR014729">
    <property type="entry name" value="Rossmann-like_a/b/a_fold"/>
</dbReference>
<feature type="domain" description="UspA" evidence="2">
    <location>
        <begin position="102"/>
        <end position="203"/>
    </location>
</feature>
<dbReference type="Pfam" id="PF00582">
    <property type="entry name" value="Usp"/>
    <property type="match status" value="2"/>
</dbReference>
<evidence type="ECO:0000313" key="3">
    <source>
        <dbReference type="EMBL" id="SMX69171.1"/>
    </source>
</evidence>
<dbReference type="RefSeq" id="WP_101593813.1">
    <property type="nucleotide sequence ID" value="NZ_FXZA01000002.1"/>
</dbReference>
<feature type="domain" description="UspA" evidence="2">
    <location>
        <begin position="12"/>
        <end position="74"/>
    </location>
</feature>
<dbReference type="Gene3D" id="3.40.50.620">
    <property type="entry name" value="HUPs"/>
    <property type="match status" value="2"/>
</dbReference>
<sequence length="203" mass="20881">MREAEAAAAQICPDLTTVAVAVENRSQAKGLLAEAAAHRATMIVLGTGTEGTRGRIRVSATSDRLLHSSPVPAVLAATAGFAHATCARLRIAAFGVSGRTVPPESLDEESARRALVAELKAAQAEAIDSLDGADHGEAAAGEPIAEAVGIGKDWKAALAAIEWEPGELLVIGSSSEGRRSRVFLGTNAARIIRHSPVPVLVTP</sequence>
<dbReference type="SUPFAM" id="SSF52402">
    <property type="entry name" value="Adenine nucleotide alpha hydrolases-like"/>
    <property type="match status" value="2"/>
</dbReference>
<reference evidence="3 4" key="1">
    <citation type="submission" date="2017-03" db="EMBL/GenBank/DDBJ databases">
        <authorList>
            <person name="Afonso C.L."/>
            <person name="Miller P.J."/>
            <person name="Scott M.A."/>
            <person name="Spackman E."/>
            <person name="Goraichik I."/>
            <person name="Dimitrov K.M."/>
            <person name="Suarez D.L."/>
            <person name="Swayne D.E."/>
        </authorList>
    </citation>
    <scope>NUCLEOTIDE SEQUENCE [LARGE SCALE GENOMIC DNA]</scope>
    <source>
        <strain evidence="3 4">Mu101</strain>
    </source>
</reference>
<dbReference type="EMBL" id="FXZA01000002">
    <property type="protein sequence ID" value="SMX69171.1"/>
    <property type="molecule type" value="Genomic_DNA"/>
</dbReference>
<dbReference type="AlphaFoldDB" id="A0A2H1I1U2"/>
<proteinExistence type="inferred from homology"/>
<dbReference type="InterPro" id="IPR006016">
    <property type="entry name" value="UspA"/>
</dbReference>
<dbReference type="InterPro" id="IPR006015">
    <property type="entry name" value="Universal_stress_UspA"/>
</dbReference>
<dbReference type="PRINTS" id="PR01438">
    <property type="entry name" value="UNVRSLSTRESS"/>
</dbReference>
<protein>
    <submittedName>
        <fullName evidence="3">Universal stress protein family protein</fullName>
    </submittedName>
</protein>
<gene>
    <name evidence="3" type="ORF">BLIN101_00717</name>
</gene>
<name>A0A2H1I1U2_BRELN</name>
<accession>A0A2H1I1U2</accession>
<organism evidence="3 4">
    <name type="scientific">Brevibacterium linens</name>
    <dbReference type="NCBI Taxonomy" id="1703"/>
    <lineage>
        <taxon>Bacteria</taxon>
        <taxon>Bacillati</taxon>
        <taxon>Actinomycetota</taxon>
        <taxon>Actinomycetes</taxon>
        <taxon>Micrococcales</taxon>
        <taxon>Brevibacteriaceae</taxon>
        <taxon>Brevibacterium</taxon>
    </lineage>
</organism>
<evidence type="ECO:0000256" key="1">
    <source>
        <dbReference type="ARBA" id="ARBA00008791"/>
    </source>
</evidence>
<comment type="similarity">
    <text evidence="1">Belongs to the universal stress protein A family.</text>
</comment>
<dbReference type="CDD" id="cd00293">
    <property type="entry name" value="USP-like"/>
    <property type="match status" value="1"/>
</dbReference>
<evidence type="ECO:0000259" key="2">
    <source>
        <dbReference type="Pfam" id="PF00582"/>
    </source>
</evidence>
<evidence type="ECO:0000313" key="4">
    <source>
        <dbReference type="Proteomes" id="UP000234498"/>
    </source>
</evidence>